<dbReference type="Proteomes" id="UP001189429">
    <property type="component" value="Unassembled WGS sequence"/>
</dbReference>
<keyword evidence="5" id="KW-1185">Reference proteome</keyword>
<feature type="compositionally biased region" description="Basic and acidic residues" evidence="2">
    <location>
        <begin position="34"/>
        <end position="57"/>
    </location>
</feature>
<keyword evidence="1" id="KW-0106">Calcium</keyword>
<dbReference type="Gene3D" id="1.10.238.10">
    <property type="entry name" value="EF-hand"/>
    <property type="match status" value="2"/>
</dbReference>
<dbReference type="EMBL" id="CAUYUJ010015658">
    <property type="protein sequence ID" value="CAK0856665.1"/>
    <property type="molecule type" value="Genomic_DNA"/>
</dbReference>
<dbReference type="PROSITE" id="PS00018">
    <property type="entry name" value="EF_HAND_1"/>
    <property type="match status" value="3"/>
</dbReference>
<gene>
    <name evidence="4" type="ORF">PCOR1329_LOCUS47000</name>
</gene>
<evidence type="ECO:0000256" key="1">
    <source>
        <dbReference type="ARBA" id="ARBA00022837"/>
    </source>
</evidence>
<dbReference type="SMART" id="SM00054">
    <property type="entry name" value="EFh"/>
    <property type="match status" value="3"/>
</dbReference>
<evidence type="ECO:0000259" key="3">
    <source>
        <dbReference type="PROSITE" id="PS50222"/>
    </source>
</evidence>
<reference evidence="4" key="1">
    <citation type="submission" date="2023-10" db="EMBL/GenBank/DDBJ databases">
        <authorList>
            <person name="Chen Y."/>
            <person name="Shah S."/>
            <person name="Dougan E. K."/>
            <person name="Thang M."/>
            <person name="Chan C."/>
        </authorList>
    </citation>
    <scope>NUCLEOTIDE SEQUENCE [LARGE SCALE GENOMIC DNA]</scope>
</reference>
<feature type="domain" description="EF-hand" evidence="3">
    <location>
        <begin position="196"/>
        <end position="231"/>
    </location>
</feature>
<feature type="domain" description="EF-hand" evidence="3">
    <location>
        <begin position="142"/>
        <end position="177"/>
    </location>
</feature>
<evidence type="ECO:0000256" key="2">
    <source>
        <dbReference type="SAM" id="MobiDB-lite"/>
    </source>
</evidence>
<feature type="compositionally biased region" description="Polar residues" evidence="2">
    <location>
        <begin position="1"/>
        <end position="10"/>
    </location>
</feature>
<feature type="region of interest" description="Disordered" evidence="2">
    <location>
        <begin position="1"/>
        <end position="96"/>
    </location>
</feature>
<accession>A0ABN9UBG1</accession>
<proteinExistence type="predicted"/>
<name>A0ABN9UBG1_9DINO</name>
<dbReference type="Pfam" id="PF13499">
    <property type="entry name" value="EF-hand_7"/>
    <property type="match status" value="1"/>
</dbReference>
<comment type="caution">
    <text evidence="4">The sequence shown here is derived from an EMBL/GenBank/DDBJ whole genome shotgun (WGS) entry which is preliminary data.</text>
</comment>
<sequence>MVWEASTSCHRTVASLRIPPPRAQSRPLHLTRRRDRDPRRPSRRDGGWRRRGGREAEGQGCLQGLGHKRRRHHLEARDEVGADEAPEQQSSATVTEEDLDSFMHEADQNDNGVIEYDEFLDWVLRPGAKITTTGSGKLATFDLEATLRPLYDVYDKNHDGQVSWEEFEECYCILANSLQLARSKADRRNSVPEHLKDATAGQTVFSGVDTDGDRRVSFKEFCEWQRETLANSGLHSEDLKELIPNLAKQLLRVYKLSEQDAHEVDETDRRMLERLIDNIASATSDLWNTEKAAKSQLKTRGFFPNRWTEPPVGLNVKRLMTLHMKLVPGFMMGVEKMDLQVFVIPTTPDDPDVPPEREKRVWLAQIVQVVTLKGGKVQNEDPCYYTFSDLQWKQFEDDGMSVFKAAVDNMAPELRVFCMLKTEANFGVKLKWDQILKALSTSIQYGWLTQEQLELYTSNMESMAVSMLLTDKANNPDQDRIEIDTATVGKKLQAYVKVAPRGVMAKLSDLGVFEANSVWGDFMDYD</sequence>
<dbReference type="PROSITE" id="PS50222">
    <property type="entry name" value="EF_HAND_2"/>
    <property type="match status" value="3"/>
</dbReference>
<feature type="domain" description="EF-hand" evidence="3">
    <location>
        <begin position="94"/>
        <end position="129"/>
    </location>
</feature>
<evidence type="ECO:0000313" key="5">
    <source>
        <dbReference type="Proteomes" id="UP001189429"/>
    </source>
</evidence>
<dbReference type="InterPro" id="IPR018247">
    <property type="entry name" value="EF_Hand_1_Ca_BS"/>
</dbReference>
<protein>
    <recommendedName>
        <fullName evidence="3">EF-hand domain-containing protein</fullName>
    </recommendedName>
</protein>
<dbReference type="SUPFAM" id="SSF47473">
    <property type="entry name" value="EF-hand"/>
    <property type="match status" value="1"/>
</dbReference>
<evidence type="ECO:0000313" key="4">
    <source>
        <dbReference type="EMBL" id="CAK0856665.1"/>
    </source>
</evidence>
<dbReference type="InterPro" id="IPR002048">
    <property type="entry name" value="EF_hand_dom"/>
</dbReference>
<organism evidence="4 5">
    <name type="scientific">Prorocentrum cordatum</name>
    <dbReference type="NCBI Taxonomy" id="2364126"/>
    <lineage>
        <taxon>Eukaryota</taxon>
        <taxon>Sar</taxon>
        <taxon>Alveolata</taxon>
        <taxon>Dinophyceae</taxon>
        <taxon>Prorocentrales</taxon>
        <taxon>Prorocentraceae</taxon>
        <taxon>Prorocentrum</taxon>
    </lineage>
</organism>
<dbReference type="InterPro" id="IPR011992">
    <property type="entry name" value="EF-hand-dom_pair"/>
</dbReference>